<dbReference type="PROSITE" id="PS01124">
    <property type="entry name" value="HTH_ARAC_FAMILY_2"/>
    <property type="match status" value="1"/>
</dbReference>
<dbReference type="RefSeq" id="WP_060624583.1">
    <property type="nucleotide sequence ID" value="NZ_LCZJ02000026.1"/>
</dbReference>
<protein>
    <recommendedName>
        <fullName evidence="1">HTH araC/xylS-type domain-containing protein</fullName>
    </recommendedName>
</protein>
<evidence type="ECO:0000313" key="2">
    <source>
        <dbReference type="EMBL" id="KTD85750.1"/>
    </source>
</evidence>
<sequence length="196" mass="22486">MLQFLYSPIGVHIAEMGFEDSDVQRIMKGFPGSTTTSPAKESCRLGRAGTMNGTSFHKYFKAFTSMSLLQYQKALCLREARSLMLSSLMDATTACQIVGDVSNSQFSRDYSRFFESLPIRDIARMGLRATYQWLIVMTDDVDLQDSLKFLRERESVPILRFKEVVQIIIDDRNQKRVFRKVYLNISRQASLRNLPA</sequence>
<feature type="domain" description="HTH araC/xylS-type" evidence="1">
    <location>
        <begin position="51"/>
        <end position="124"/>
    </location>
</feature>
<dbReference type="AlphaFoldDB" id="A0A0W1AWM9"/>
<keyword evidence="3" id="KW-1185">Reference proteome</keyword>
<dbReference type="Proteomes" id="UP000054709">
    <property type="component" value="Unassembled WGS sequence"/>
</dbReference>
<reference evidence="2 3" key="1">
    <citation type="journal article" date="2015" name="Int. Biodeterior. Biodegradation">
        <title>Physiological and genetic screening methods for the isolation of methyl tert-butyl ether-degrading bacteria for bioremediation purposes.</title>
        <authorList>
            <person name="Guisado I.M."/>
            <person name="Purswani J."/>
            <person name="Gonzalez Lopez J."/>
            <person name="Pozo C."/>
        </authorList>
    </citation>
    <scope>NUCLEOTIDE SEQUENCE [LARGE SCALE GENOMIC DNA]</scope>
    <source>
        <strain evidence="2 3">SH7</strain>
    </source>
</reference>
<name>A0A0W1AWM9_9BACL</name>
<dbReference type="InterPro" id="IPR018060">
    <property type="entry name" value="HTH_AraC"/>
</dbReference>
<dbReference type="Pfam" id="PF05067">
    <property type="entry name" value="Mn_catalase"/>
    <property type="match status" value="1"/>
</dbReference>
<dbReference type="PANTHER" id="PTHR43436">
    <property type="entry name" value="ARAC-FAMILY TRANSCRIPTIONAL REGULATOR"/>
    <property type="match status" value="1"/>
</dbReference>
<dbReference type="OrthoDB" id="34150at2"/>
<organism evidence="2 3">
    <name type="scientific">Paenibacillus etheri</name>
    <dbReference type="NCBI Taxonomy" id="1306852"/>
    <lineage>
        <taxon>Bacteria</taxon>
        <taxon>Bacillati</taxon>
        <taxon>Bacillota</taxon>
        <taxon>Bacilli</taxon>
        <taxon>Bacillales</taxon>
        <taxon>Paenibacillaceae</taxon>
        <taxon>Paenibacillus</taxon>
    </lineage>
</organism>
<accession>A0A0W1AWM9</accession>
<proteinExistence type="predicted"/>
<dbReference type="GO" id="GO:0003700">
    <property type="term" value="F:DNA-binding transcription factor activity"/>
    <property type="evidence" value="ECO:0007669"/>
    <property type="project" value="InterPro"/>
</dbReference>
<gene>
    <name evidence="2" type="ORF">UQ64_19910</name>
</gene>
<dbReference type="GO" id="GO:0043565">
    <property type="term" value="F:sequence-specific DNA binding"/>
    <property type="evidence" value="ECO:0007669"/>
    <property type="project" value="InterPro"/>
</dbReference>
<dbReference type="InterPro" id="IPR007760">
    <property type="entry name" value="Mn_catalase"/>
</dbReference>
<dbReference type="PANTHER" id="PTHR43436:SF1">
    <property type="entry name" value="TRANSCRIPTIONAL REGULATORY PROTEIN"/>
    <property type="match status" value="1"/>
</dbReference>
<dbReference type="EMBL" id="LCZJ02000026">
    <property type="protein sequence ID" value="KTD85750.1"/>
    <property type="molecule type" value="Genomic_DNA"/>
</dbReference>
<dbReference type="Gene3D" id="1.10.10.60">
    <property type="entry name" value="Homeodomain-like"/>
    <property type="match status" value="1"/>
</dbReference>
<evidence type="ECO:0000259" key="1">
    <source>
        <dbReference type="PROSITE" id="PS01124"/>
    </source>
</evidence>
<evidence type="ECO:0000313" key="3">
    <source>
        <dbReference type="Proteomes" id="UP000054709"/>
    </source>
</evidence>
<comment type="caution">
    <text evidence="2">The sequence shown here is derived from an EMBL/GenBank/DDBJ whole genome shotgun (WGS) entry which is preliminary data.</text>
</comment>